<evidence type="ECO:0000259" key="8">
    <source>
        <dbReference type="PROSITE" id="PS50928"/>
    </source>
</evidence>
<dbReference type="RefSeq" id="WP_248265878.1">
    <property type="nucleotide sequence ID" value="NZ_CP096034.1"/>
</dbReference>
<evidence type="ECO:0000256" key="1">
    <source>
        <dbReference type="ARBA" id="ARBA00004651"/>
    </source>
</evidence>
<name>A0ABY4JHK5_9BACI</name>
<comment type="subcellular location">
    <subcellularLocation>
        <location evidence="1 7">Cell membrane</location>
        <topology evidence="1 7">Multi-pass membrane protein</topology>
    </subcellularLocation>
</comment>
<evidence type="ECO:0000313" key="9">
    <source>
        <dbReference type="EMBL" id="UPM52510.1"/>
    </source>
</evidence>
<evidence type="ECO:0000256" key="5">
    <source>
        <dbReference type="ARBA" id="ARBA00022989"/>
    </source>
</evidence>
<dbReference type="CDD" id="cd06261">
    <property type="entry name" value="TM_PBP2"/>
    <property type="match status" value="1"/>
</dbReference>
<dbReference type="InterPro" id="IPR035906">
    <property type="entry name" value="MetI-like_sf"/>
</dbReference>
<proteinExistence type="inferred from homology"/>
<feature type="transmembrane region" description="Helical" evidence="7">
    <location>
        <begin position="281"/>
        <end position="303"/>
    </location>
</feature>
<keyword evidence="10" id="KW-1185">Reference proteome</keyword>
<dbReference type="Pfam" id="PF00528">
    <property type="entry name" value="BPD_transp_1"/>
    <property type="match status" value="1"/>
</dbReference>
<dbReference type="PANTHER" id="PTHR30193">
    <property type="entry name" value="ABC TRANSPORTER PERMEASE PROTEIN"/>
    <property type="match status" value="1"/>
</dbReference>
<feature type="transmembrane region" description="Helical" evidence="7">
    <location>
        <begin position="129"/>
        <end position="149"/>
    </location>
</feature>
<evidence type="ECO:0000256" key="6">
    <source>
        <dbReference type="ARBA" id="ARBA00023136"/>
    </source>
</evidence>
<feature type="transmembrane region" description="Helical" evidence="7">
    <location>
        <begin position="96"/>
        <end position="117"/>
    </location>
</feature>
<dbReference type="PROSITE" id="PS50928">
    <property type="entry name" value="ABC_TM1"/>
    <property type="match status" value="1"/>
</dbReference>
<keyword evidence="2 7" id="KW-0813">Transport</keyword>
<organism evidence="9 10">
    <name type="scientific">Gottfriedia acidiceleris</name>
    <dbReference type="NCBI Taxonomy" id="371036"/>
    <lineage>
        <taxon>Bacteria</taxon>
        <taxon>Bacillati</taxon>
        <taxon>Bacillota</taxon>
        <taxon>Bacilli</taxon>
        <taxon>Bacillales</taxon>
        <taxon>Bacillaceae</taxon>
        <taxon>Gottfriedia</taxon>
    </lineage>
</organism>
<gene>
    <name evidence="9" type="ORF">MY490_11705</name>
</gene>
<sequence>MSRESVILPQTNQSNVNVGRKTETRRRRTRIFTPWLFLLPSILILGIFLIIPIIEAFKWSFLDYKIIAGTGEYVGLANFKEIFSDKDFWNALVNTLLFLLIVLPMNVFLPMILAVLVNQKIKGVSTFRILYYLPVITPMVVAALMWKMLYSQSGIISDLLVKLGVFHSPTNLLVQSTTALIAVSAITIWKGLGYYMIIFLAGLQSIPKDVYESSSIDGASIFQQFRSITVPMLTPSVTLVSVMTIISGMKVFEEIALTTGGGPSGATTTLVMYIYNKFMSLHVSTASAAGLVLLLLAIGGSLLQMKLTSKRENDLRA</sequence>
<dbReference type="InterPro" id="IPR051393">
    <property type="entry name" value="ABC_transporter_permease"/>
</dbReference>
<comment type="similarity">
    <text evidence="7">Belongs to the binding-protein-dependent transport system permease family.</text>
</comment>
<dbReference type="InterPro" id="IPR000515">
    <property type="entry name" value="MetI-like"/>
</dbReference>
<feature type="domain" description="ABC transmembrane type-1" evidence="8">
    <location>
        <begin position="92"/>
        <end position="304"/>
    </location>
</feature>
<keyword evidence="3" id="KW-1003">Cell membrane</keyword>
<dbReference type="PANTHER" id="PTHR30193:SF44">
    <property type="entry name" value="LACTOSE TRANSPORT SYSTEM PERMEASE PROTEIN LACF"/>
    <property type="match status" value="1"/>
</dbReference>
<feature type="transmembrane region" description="Helical" evidence="7">
    <location>
        <begin position="179"/>
        <end position="203"/>
    </location>
</feature>
<keyword evidence="5 7" id="KW-1133">Transmembrane helix</keyword>
<evidence type="ECO:0000313" key="10">
    <source>
        <dbReference type="Proteomes" id="UP000830639"/>
    </source>
</evidence>
<reference evidence="9 10" key="1">
    <citation type="submission" date="2022-04" db="EMBL/GenBank/DDBJ databases">
        <title>Mechanism of arsenic methylation and mitigation arsenic toxicity by Bacillus sp. LH14 from an Arsenic-Contaminated Paddy Soil.</title>
        <authorList>
            <person name="Wang D."/>
        </authorList>
    </citation>
    <scope>NUCLEOTIDE SEQUENCE [LARGE SCALE GENOMIC DNA]</scope>
    <source>
        <strain evidence="9 10">LH14</strain>
    </source>
</reference>
<evidence type="ECO:0000256" key="2">
    <source>
        <dbReference type="ARBA" id="ARBA00022448"/>
    </source>
</evidence>
<evidence type="ECO:0000256" key="3">
    <source>
        <dbReference type="ARBA" id="ARBA00022475"/>
    </source>
</evidence>
<evidence type="ECO:0000256" key="4">
    <source>
        <dbReference type="ARBA" id="ARBA00022692"/>
    </source>
</evidence>
<dbReference type="Gene3D" id="1.10.3720.10">
    <property type="entry name" value="MetI-like"/>
    <property type="match status" value="1"/>
</dbReference>
<dbReference type="EMBL" id="CP096034">
    <property type="protein sequence ID" value="UPM52510.1"/>
    <property type="molecule type" value="Genomic_DNA"/>
</dbReference>
<keyword evidence="4 7" id="KW-0812">Transmembrane</keyword>
<dbReference type="Proteomes" id="UP000830639">
    <property type="component" value="Chromosome"/>
</dbReference>
<dbReference type="SUPFAM" id="SSF161098">
    <property type="entry name" value="MetI-like"/>
    <property type="match status" value="1"/>
</dbReference>
<protein>
    <submittedName>
        <fullName evidence="9">Sugar ABC transporter permease</fullName>
    </submittedName>
</protein>
<accession>A0ABY4JHK5</accession>
<evidence type="ECO:0000256" key="7">
    <source>
        <dbReference type="RuleBase" id="RU363032"/>
    </source>
</evidence>
<feature type="transmembrane region" description="Helical" evidence="7">
    <location>
        <begin position="35"/>
        <end position="54"/>
    </location>
</feature>
<keyword evidence="6 7" id="KW-0472">Membrane</keyword>